<proteinExistence type="predicted"/>
<sequence length="42" mass="4893">MEINLYSIQCTPAGWRVQICRPELSMKDNLDRFHRILTTKGG</sequence>
<gene>
    <name evidence="1" type="ORF">dnm_094250</name>
</gene>
<protein>
    <submittedName>
        <fullName evidence="1">Uncharacterized protein</fullName>
    </submittedName>
</protein>
<reference evidence="1" key="1">
    <citation type="journal article" date="2021" name="Microb. Physiol.">
        <title>Proteogenomic Insights into the Physiology of Marine, Sulfate-Reducing, Filamentous Desulfonema limicola and Desulfonema magnum.</title>
        <authorList>
            <person name="Schnaars V."/>
            <person name="Wohlbrand L."/>
            <person name="Scheve S."/>
            <person name="Hinrichs C."/>
            <person name="Reinhardt R."/>
            <person name="Rabus R."/>
        </authorList>
    </citation>
    <scope>NUCLEOTIDE SEQUENCE</scope>
    <source>
        <strain evidence="1">4be13</strain>
    </source>
</reference>
<dbReference type="AlphaFoldDB" id="A0A975BX49"/>
<evidence type="ECO:0000313" key="2">
    <source>
        <dbReference type="Proteomes" id="UP000663722"/>
    </source>
</evidence>
<name>A0A975BX49_9BACT</name>
<dbReference type="Proteomes" id="UP000663722">
    <property type="component" value="Chromosome"/>
</dbReference>
<organism evidence="1 2">
    <name type="scientific">Desulfonema magnum</name>
    <dbReference type="NCBI Taxonomy" id="45655"/>
    <lineage>
        <taxon>Bacteria</taxon>
        <taxon>Pseudomonadati</taxon>
        <taxon>Thermodesulfobacteriota</taxon>
        <taxon>Desulfobacteria</taxon>
        <taxon>Desulfobacterales</taxon>
        <taxon>Desulfococcaceae</taxon>
        <taxon>Desulfonema</taxon>
    </lineage>
</organism>
<accession>A0A975BX49</accession>
<dbReference type="EMBL" id="CP061800">
    <property type="protein sequence ID" value="QTA93323.1"/>
    <property type="molecule type" value="Genomic_DNA"/>
</dbReference>
<keyword evidence="2" id="KW-1185">Reference proteome</keyword>
<evidence type="ECO:0000313" key="1">
    <source>
        <dbReference type="EMBL" id="QTA93323.1"/>
    </source>
</evidence>
<dbReference type="KEGG" id="dmm:dnm_094250"/>